<evidence type="ECO:0000313" key="8">
    <source>
        <dbReference type="EMBL" id="OFE13340.1"/>
    </source>
</evidence>
<comment type="caution">
    <text evidence="8">The sequence shown here is derived from an EMBL/GenBank/DDBJ whole genome shotgun (WGS) entry which is preliminary data.</text>
</comment>
<dbReference type="GO" id="GO:0031012">
    <property type="term" value="C:extracellular matrix"/>
    <property type="evidence" value="ECO:0007669"/>
    <property type="project" value="InterPro"/>
</dbReference>
<dbReference type="Gene3D" id="2.60.120.380">
    <property type="match status" value="1"/>
</dbReference>
<dbReference type="Pfam" id="PF00413">
    <property type="entry name" value="Peptidase_M10"/>
    <property type="match status" value="1"/>
</dbReference>
<proteinExistence type="predicted"/>
<dbReference type="EMBL" id="MASR01000001">
    <property type="protein sequence ID" value="OFE13340.1"/>
    <property type="molecule type" value="Genomic_DNA"/>
</dbReference>
<feature type="signal peptide" evidence="6">
    <location>
        <begin position="1"/>
        <end position="38"/>
    </location>
</feature>
<evidence type="ECO:0000259" key="7">
    <source>
        <dbReference type="SMART" id="SM00235"/>
    </source>
</evidence>
<dbReference type="GO" id="GO:0008270">
    <property type="term" value="F:zinc ion binding"/>
    <property type="evidence" value="ECO:0007669"/>
    <property type="project" value="InterPro"/>
</dbReference>
<dbReference type="AlphaFoldDB" id="A0A1E8CLL6"/>
<dbReference type="PRINTS" id="PR00138">
    <property type="entry name" value="MATRIXIN"/>
</dbReference>
<keyword evidence="5" id="KW-0482">Metalloprotease</keyword>
<name>A0A1E8CLL6_9GAMM</name>
<keyword evidence="6" id="KW-0732">Signal</keyword>
<dbReference type="PANTHER" id="PTHR10201:SF323">
    <property type="entry name" value="MATRIX METALLOPROTEINASE-21"/>
    <property type="match status" value="1"/>
</dbReference>
<evidence type="ECO:0000313" key="9">
    <source>
        <dbReference type="Proteomes" id="UP000175669"/>
    </source>
</evidence>
<keyword evidence="2" id="KW-0479">Metal-binding</keyword>
<evidence type="ECO:0000256" key="3">
    <source>
        <dbReference type="ARBA" id="ARBA00022801"/>
    </source>
</evidence>
<evidence type="ECO:0000256" key="2">
    <source>
        <dbReference type="ARBA" id="ARBA00022723"/>
    </source>
</evidence>
<evidence type="ECO:0000256" key="1">
    <source>
        <dbReference type="ARBA" id="ARBA00022670"/>
    </source>
</evidence>
<keyword evidence="4" id="KW-0862">Zinc</keyword>
<dbReference type="PANTHER" id="PTHR10201">
    <property type="entry name" value="MATRIX METALLOPROTEINASE"/>
    <property type="match status" value="1"/>
</dbReference>
<dbReference type="Proteomes" id="UP000175669">
    <property type="component" value="Unassembled WGS sequence"/>
</dbReference>
<dbReference type="SMART" id="SM00235">
    <property type="entry name" value="ZnMc"/>
    <property type="match status" value="1"/>
</dbReference>
<accession>A0A1E8CLL6</accession>
<reference evidence="9" key="1">
    <citation type="submission" date="2016-07" db="EMBL/GenBank/DDBJ databases">
        <authorList>
            <person name="Florea S."/>
            <person name="Webb J.S."/>
            <person name="Jaromczyk J."/>
            <person name="Schardl C.L."/>
        </authorList>
    </citation>
    <scope>NUCLEOTIDE SEQUENCE [LARGE SCALE GENOMIC DNA]</scope>
    <source>
        <strain evidence="9">KCTC 42131</strain>
    </source>
</reference>
<dbReference type="InterPro" id="IPR021190">
    <property type="entry name" value="Pept_M10A"/>
</dbReference>
<dbReference type="STRING" id="1524254.PHACT_09460"/>
<keyword evidence="3" id="KW-0378">Hydrolase</keyword>
<dbReference type="Gene3D" id="3.40.390.10">
    <property type="entry name" value="Collagenase (Catalytic Domain)"/>
    <property type="match status" value="1"/>
</dbReference>
<evidence type="ECO:0000256" key="6">
    <source>
        <dbReference type="SAM" id="SignalP"/>
    </source>
</evidence>
<dbReference type="InterPro" id="IPR024079">
    <property type="entry name" value="MetalloPept_cat_dom_sf"/>
</dbReference>
<dbReference type="RefSeq" id="WP_070117314.1">
    <property type="nucleotide sequence ID" value="NZ_MASR01000001.1"/>
</dbReference>
<organism evidence="8 9">
    <name type="scientific">Pseudohongiella acticola</name>
    <dbReference type="NCBI Taxonomy" id="1524254"/>
    <lineage>
        <taxon>Bacteria</taxon>
        <taxon>Pseudomonadati</taxon>
        <taxon>Pseudomonadota</taxon>
        <taxon>Gammaproteobacteria</taxon>
        <taxon>Pseudomonadales</taxon>
        <taxon>Pseudohongiellaceae</taxon>
        <taxon>Pseudohongiella</taxon>
    </lineage>
</organism>
<feature type="domain" description="Peptidase metallopeptidase" evidence="7">
    <location>
        <begin position="44"/>
        <end position="226"/>
    </location>
</feature>
<protein>
    <recommendedName>
        <fullName evidence="7">Peptidase metallopeptidase domain-containing protein</fullName>
    </recommendedName>
</protein>
<evidence type="ECO:0000256" key="5">
    <source>
        <dbReference type="ARBA" id="ARBA00023049"/>
    </source>
</evidence>
<keyword evidence="9" id="KW-1185">Reference proteome</keyword>
<keyword evidence="1" id="KW-0645">Protease</keyword>
<dbReference type="GO" id="GO:0004222">
    <property type="term" value="F:metalloendopeptidase activity"/>
    <property type="evidence" value="ECO:0007669"/>
    <property type="project" value="InterPro"/>
</dbReference>
<feature type="chain" id="PRO_5009212196" description="Peptidase metallopeptidase domain-containing protein" evidence="6">
    <location>
        <begin position="39"/>
        <end position="506"/>
    </location>
</feature>
<dbReference type="InterPro" id="IPR001818">
    <property type="entry name" value="Pept_M10_metallopeptidase"/>
</dbReference>
<dbReference type="SUPFAM" id="SSF55486">
    <property type="entry name" value="Metalloproteases ('zincins'), catalytic domain"/>
    <property type="match status" value="1"/>
</dbReference>
<dbReference type="GO" id="GO:0006508">
    <property type="term" value="P:proteolysis"/>
    <property type="evidence" value="ECO:0007669"/>
    <property type="project" value="UniProtKB-KW"/>
</dbReference>
<evidence type="ECO:0000256" key="4">
    <source>
        <dbReference type="ARBA" id="ARBA00022833"/>
    </source>
</evidence>
<gene>
    <name evidence="8" type="ORF">PHACT_09460</name>
</gene>
<dbReference type="OrthoDB" id="733404at2"/>
<dbReference type="InterPro" id="IPR006026">
    <property type="entry name" value="Peptidase_Metallo"/>
</dbReference>
<sequence length="506" mass="54414">MKNIRFALALFQSPRVLSTRVLSPLIIAATLFGSAAQAFDISANGNKWPGAQTLIFTGMPGTSRSGVPWSLALQRAAAEWTDNTRFTFESSPLYRDPCAGSGPGNPPDILNGIDFRSTVCGNSFNASTLAVTVFFTEFNILGTADLVEADIIFNQNLNFDVYDGPQRPGSNSTREYDFQRIALHELGHVIGLGHDDTQRAIMSSTIGNLFRLQPDDIAGADTLYAGIENCDYRAARFGWVYGELGGGDCRVQQLLSGGTDDSFIDVYTLDLTQDLRVTVDMVTDGQLDSVLFIGNSNLGALRVDEDSAGNCNPRLTTNLPAGRHTILVNTYSNGITPPCGNTNTGSYRMSVVLQSADLLTLSGQQSFQGGVADANFFGGVTTNGGQSFTNRVSSSQAFDVRGRIEIDPAHQGQPGFLAVALITPQGEILVKNTLGELVGYQPEVQPVPVSERKVLSAVEQIDILSQFRAADNGISEIDVDFFIGYGVDSNPGELYYNGQPINVLIE</sequence>